<dbReference type="GO" id="GO:0004519">
    <property type="term" value="F:endonuclease activity"/>
    <property type="evidence" value="ECO:0007669"/>
    <property type="project" value="UniProtKB-KW"/>
</dbReference>
<feature type="domain" description="Type I restriction modification DNA specificity" evidence="5">
    <location>
        <begin position="1"/>
        <end position="174"/>
    </location>
</feature>
<proteinExistence type="inferred from homology"/>
<dbReference type="GO" id="GO:0016787">
    <property type="term" value="F:hydrolase activity"/>
    <property type="evidence" value="ECO:0007669"/>
    <property type="project" value="UniProtKB-KW"/>
</dbReference>
<feature type="domain" description="Type I restriction modification DNA specificity" evidence="5">
    <location>
        <begin position="267"/>
        <end position="369"/>
    </location>
</feature>
<keyword evidence="7" id="KW-1185">Reference proteome</keyword>
<gene>
    <name evidence="6" type="ORF">RAM70_07100</name>
</gene>
<dbReference type="EMBL" id="JAVSJA010000001">
    <property type="protein sequence ID" value="MDT3674307.1"/>
    <property type="molecule type" value="Genomic_DNA"/>
</dbReference>
<dbReference type="InterPro" id="IPR052021">
    <property type="entry name" value="Type-I_RS_S_subunit"/>
</dbReference>
<dbReference type="RefSeq" id="WP_312672992.1">
    <property type="nucleotide sequence ID" value="NZ_JAVSJA010000001.1"/>
</dbReference>
<dbReference type="PANTHER" id="PTHR30408:SF12">
    <property type="entry name" value="TYPE I RESTRICTION ENZYME MJAVIII SPECIFICITY SUBUNIT"/>
    <property type="match status" value="1"/>
</dbReference>
<dbReference type="InterPro" id="IPR000055">
    <property type="entry name" value="Restrct_endonuc_typeI_TRD"/>
</dbReference>
<keyword evidence="6" id="KW-0255">Endonuclease</keyword>
<comment type="similarity">
    <text evidence="1">Belongs to the type-I restriction system S methylase family.</text>
</comment>
<feature type="coiled-coil region" evidence="4">
    <location>
        <begin position="357"/>
        <end position="391"/>
    </location>
</feature>
<keyword evidence="6" id="KW-0540">Nuclease</keyword>
<protein>
    <submittedName>
        <fullName evidence="6">Restriction endonuclease subunit S</fullName>
        <ecNumber evidence="6">3.1.21.-</ecNumber>
    </submittedName>
</protein>
<dbReference type="SUPFAM" id="SSF116734">
    <property type="entry name" value="DNA methylase specificity domain"/>
    <property type="match status" value="2"/>
</dbReference>
<comment type="caution">
    <text evidence="6">The sequence shown here is derived from an EMBL/GenBank/DDBJ whole genome shotgun (WGS) entry which is preliminary data.</text>
</comment>
<organism evidence="6 7">
    <name type="scientific">Microcystis wesenbergii NRERC-220</name>
    <dbReference type="NCBI Taxonomy" id="3068991"/>
    <lineage>
        <taxon>Bacteria</taxon>
        <taxon>Bacillati</taxon>
        <taxon>Cyanobacteriota</taxon>
        <taxon>Cyanophyceae</taxon>
        <taxon>Oscillatoriophycideae</taxon>
        <taxon>Chroococcales</taxon>
        <taxon>Microcystaceae</taxon>
        <taxon>Microcystis</taxon>
    </lineage>
</organism>
<keyword evidence="3" id="KW-0238">DNA-binding</keyword>
<evidence type="ECO:0000259" key="5">
    <source>
        <dbReference type="Pfam" id="PF01420"/>
    </source>
</evidence>
<dbReference type="Proteomes" id="UP001180650">
    <property type="component" value="Unassembled WGS sequence"/>
</dbReference>
<dbReference type="InterPro" id="IPR044946">
    <property type="entry name" value="Restrct_endonuc_typeI_TRD_sf"/>
</dbReference>
<dbReference type="EC" id="3.1.21.-" evidence="6"/>
<dbReference type="Gene3D" id="3.90.220.20">
    <property type="entry name" value="DNA methylase specificity domains"/>
    <property type="match status" value="2"/>
</dbReference>
<evidence type="ECO:0000256" key="2">
    <source>
        <dbReference type="ARBA" id="ARBA00022747"/>
    </source>
</evidence>
<evidence type="ECO:0000313" key="6">
    <source>
        <dbReference type="EMBL" id="MDT3674307.1"/>
    </source>
</evidence>
<dbReference type="PANTHER" id="PTHR30408">
    <property type="entry name" value="TYPE-1 RESTRICTION ENZYME ECOKI SPECIFICITY PROTEIN"/>
    <property type="match status" value="1"/>
</dbReference>
<name>A0ABU3HID3_9CHRO</name>
<keyword evidence="6" id="KW-0378">Hydrolase</keyword>
<reference evidence="6" key="1">
    <citation type="submission" date="2023-08" db="EMBL/GenBank/DDBJ databases">
        <authorList>
            <person name="Park H.-K."/>
            <person name="Kim I.-S."/>
        </authorList>
    </citation>
    <scope>NUCLEOTIDE SEQUENCE</scope>
    <source>
        <strain evidence="6">NRERC-220</strain>
    </source>
</reference>
<evidence type="ECO:0000256" key="4">
    <source>
        <dbReference type="SAM" id="Coils"/>
    </source>
</evidence>
<accession>A0ABU3HID3</accession>
<keyword evidence="2" id="KW-0680">Restriction system</keyword>
<sequence>MSEWKTIKLGELYDFKNGVNFNKNQKGDKGILTIDVLNMYSDNHYVDLDNLYRVDKNFSDSYFLKKGDILFVRSSVKREGVGWVSLFLGASEPVVFCGFIIRARPIKSKMVDSDFLIYLLRSRKYREIIINRSKQSTITNISQDNLFDITIDLPPIEEQKRIVEILDKAFEGIAQAEANTRRNLINARELFDSYLNKIFTEKSGNWKVATIQDHIKFIDYRGRTPSKTSKGMRLITAKNIKKGFLQSEPQEFVDPEIYDSWMIRGIPKKGDILFTTEAPLGNVAQLDTDKKVVFAQRVIIMQPDENYINCTFLKYLLLAQPIQQRIHKQATGATAQGIKASLLKKIVIEFPEDINCQKELILKIEKIEQQAKKLETIYQRKLEAIAELKQSILEKAFTGQLSQ</sequence>
<dbReference type="Pfam" id="PF01420">
    <property type="entry name" value="Methylase_S"/>
    <property type="match status" value="2"/>
</dbReference>
<evidence type="ECO:0000256" key="1">
    <source>
        <dbReference type="ARBA" id="ARBA00010923"/>
    </source>
</evidence>
<evidence type="ECO:0000313" key="7">
    <source>
        <dbReference type="Proteomes" id="UP001180650"/>
    </source>
</evidence>
<keyword evidence="4" id="KW-0175">Coiled coil</keyword>
<dbReference type="CDD" id="cd17517">
    <property type="entry name" value="RMtype1_S_EcoKI_StySPI-TRD2-CR2_like"/>
    <property type="match status" value="1"/>
</dbReference>
<evidence type="ECO:0000256" key="3">
    <source>
        <dbReference type="ARBA" id="ARBA00023125"/>
    </source>
</evidence>